<organism evidence="2 3">
    <name type="scientific">Tetracentron sinense</name>
    <name type="common">Spur-leaf</name>
    <dbReference type="NCBI Taxonomy" id="13715"/>
    <lineage>
        <taxon>Eukaryota</taxon>
        <taxon>Viridiplantae</taxon>
        <taxon>Streptophyta</taxon>
        <taxon>Embryophyta</taxon>
        <taxon>Tracheophyta</taxon>
        <taxon>Spermatophyta</taxon>
        <taxon>Magnoliopsida</taxon>
        <taxon>Trochodendrales</taxon>
        <taxon>Trochodendraceae</taxon>
        <taxon>Tetracentron</taxon>
    </lineage>
</organism>
<keyword evidence="3" id="KW-1185">Reference proteome</keyword>
<evidence type="ECO:0000256" key="1">
    <source>
        <dbReference type="SAM" id="MobiDB-lite"/>
    </source>
</evidence>
<reference evidence="2 3" key="1">
    <citation type="submission" date="2020-04" db="EMBL/GenBank/DDBJ databases">
        <title>Plant Genome Project.</title>
        <authorList>
            <person name="Zhang R.-G."/>
        </authorList>
    </citation>
    <scope>NUCLEOTIDE SEQUENCE [LARGE SCALE GENOMIC DNA]</scope>
    <source>
        <strain evidence="2">YNK0</strain>
        <tissue evidence="2">Leaf</tissue>
    </source>
</reference>
<sequence length="464" mass="51500">MEDDQDVGYGLAQAAPTVVALAPFSPSISPSPRRLSIHFSERSRPVRAARKLSWVSLQGRLIGAEEASSARTVGGCLSPEEALAWDLFSPIHRILIVAVVAVAAAGWKKSQQIWKLRRSVDIRDQVLLDMQQKLDDLCQQVNTIKDCTQAGADISITKSKDFLFRDSGQTKLYACGCQFCDQHQGPPNGSMRESSEKASGGYDMFKFKMLPMSEVEQVEQEERRMSDLSDWASSVTSAADIQLSTLAVEQDIYNLQRECEEKNATIKELSAVVQASDSSGSKRIAELEDIVHRKNMVITKLKKDMVVLEQKVVSLTRLRRPSFSALTTTPTVQQLPFMADNVLYDMESSDSPSSSDSDCPTESQLRGKDSHETQGVLVQQGDFSARRNQGLALAKAPTSLPRPTDRHPKMPSVSPLKEKSMNQRPDSGVMLKPRQLVSSGGDMKRYRRRIQPGSKDKAPQKRWV</sequence>
<dbReference type="AlphaFoldDB" id="A0A835DCK4"/>
<dbReference type="EMBL" id="JABCRI010000011">
    <property type="protein sequence ID" value="KAF8398443.1"/>
    <property type="molecule type" value="Genomic_DNA"/>
</dbReference>
<feature type="region of interest" description="Disordered" evidence="1">
    <location>
        <begin position="394"/>
        <end position="464"/>
    </location>
</feature>
<name>A0A835DCK4_TETSI</name>
<dbReference type="OMA" id="WKANERR"/>
<gene>
    <name evidence="2" type="ORF">HHK36_017370</name>
</gene>
<comment type="caution">
    <text evidence="2">The sequence shown here is derived from an EMBL/GenBank/DDBJ whole genome shotgun (WGS) entry which is preliminary data.</text>
</comment>
<feature type="compositionally biased region" description="Low complexity" evidence="1">
    <location>
        <begin position="349"/>
        <end position="358"/>
    </location>
</feature>
<feature type="region of interest" description="Disordered" evidence="1">
    <location>
        <begin position="345"/>
        <end position="374"/>
    </location>
</feature>
<feature type="compositionally biased region" description="Basic and acidic residues" evidence="1">
    <location>
        <begin position="454"/>
        <end position="464"/>
    </location>
</feature>
<dbReference type="OrthoDB" id="1894403at2759"/>
<accession>A0A835DCK4</accession>
<evidence type="ECO:0000313" key="2">
    <source>
        <dbReference type="EMBL" id="KAF8398443.1"/>
    </source>
</evidence>
<protein>
    <submittedName>
        <fullName evidence="2">Uncharacterized protein</fullName>
    </submittedName>
</protein>
<proteinExistence type="predicted"/>
<dbReference type="PANTHER" id="PTHR35507">
    <property type="entry name" value="OS09G0488600 PROTEIN"/>
    <property type="match status" value="1"/>
</dbReference>
<evidence type="ECO:0000313" key="3">
    <source>
        <dbReference type="Proteomes" id="UP000655225"/>
    </source>
</evidence>
<dbReference type="PANTHER" id="PTHR35507:SF1">
    <property type="entry name" value="TMF_TATA_BD DOMAIN-CONTAINING PROTEIN"/>
    <property type="match status" value="1"/>
</dbReference>
<dbReference type="Proteomes" id="UP000655225">
    <property type="component" value="Unassembled WGS sequence"/>
</dbReference>